<name>A0A0N5A0R2_PARTI</name>
<dbReference type="Proteomes" id="UP000038045">
    <property type="component" value="Unplaced"/>
</dbReference>
<protein>
    <submittedName>
        <fullName evidence="2">Phenol hydroxylase</fullName>
    </submittedName>
</protein>
<proteinExistence type="predicted"/>
<evidence type="ECO:0000313" key="2">
    <source>
        <dbReference type="WBParaSite" id="PTRK_0001506800.1"/>
    </source>
</evidence>
<evidence type="ECO:0000313" key="1">
    <source>
        <dbReference type="Proteomes" id="UP000038045"/>
    </source>
</evidence>
<keyword evidence="1" id="KW-1185">Reference proteome</keyword>
<organism evidence="1 2">
    <name type="scientific">Parastrongyloides trichosuri</name>
    <name type="common">Possum-specific nematode worm</name>
    <dbReference type="NCBI Taxonomy" id="131310"/>
    <lineage>
        <taxon>Eukaryota</taxon>
        <taxon>Metazoa</taxon>
        <taxon>Ecdysozoa</taxon>
        <taxon>Nematoda</taxon>
        <taxon>Chromadorea</taxon>
        <taxon>Rhabditida</taxon>
        <taxon>Tylenchina</taxon>
        <taxon>Panagrolaimomorpha</taxon>
        <taxon>Strongyloidoidea</taxon>
        <taxon>Strongyloididae</taxon>
        <taxon>Parastrongyloides</taxon>
    </lineage>
</organism>
<sequence>ETAQHRQFRHHAARELHQSLGRVTHVLDCLDLVSGQTGLGLDQDVIDHDADHPAHGLQPQHPLVDVGPIGARTGDAAPDQRHIGQIGQAEQPRLHPVIHVVVVIGDVIGDGRALGLQRGEGAKPQVPVGRPARRIGGDRLPRRVRQQVRHRTVVLDHALDRLPAQVQAGEAGIAGFQLGYDAEALDVVIKAAERLHLFMQFVLARMAERRVSQIVGQGDRLGQIVVQPQGVGQRSGDLRHLKTVRQPGAIMVALMRHKDLRLLLQATEGGGVDDAVAVAGEGGAGAAGGLEDMTTATGGVVFGVGSAGLAQIVRPFGEAAGLRDGDRPLRTPVRPSYRGL</sequence>
<reference evidence="2" key="1">
    <citation type="submission" date="2017-02" db="UniProtKB">
        <authorList>
            <consortium name="WormBaseParasite"/>
        </authorList>
    </citation>
    <scope>IDENTIFICATION</scope>
</reference>
<accession>A0A0N5A0R2</accession>
<dbReference type="WBParaSite" id="PTRK_0001506800.1">
    <property type="protein sequence ID" value="PTRK_0001506800.1"/>
    <property type="gene ID" value="PTRK_0001506800"/>
</dbReference>
<dbReference type="AlphaFoldDB" id="A0A0N5A0R2"/>